<evidence type="ECO:0000256" key="3">
    <source>
        <dbReference type="ARBA" id="ARBA00022692"/>
    </source>
</evidence>
<evidence type="ECO:0000256" key="5">
    <source>
        <dbReference type="ARBA" id="ARBA00023136"/>
    </source>
</evidence>
<comment type="subcellular location">
    <subcellularLocation>
        <location evidence="1">Membrane</location>
        <topology evidence="1">Multi-pass membrane protein</topology>
    </subcellularLocation>
</comment>
<dbReference type="Pfam" id="PF00939">
    <property type="entry name" value="Na_sulph_symp"/>
    <property type="match status" value="1"/>
</dbReference>
<feature type="transmembrane region" description="Helical" evidence="6">
    <location>
        <begin position="33"/>
        <end position="50"/>
    </location>
</feature>
<feature type="transmembrane region" description="Helical" evidence="6">
    <location>
        <begin position="57"/>
        <end position="74"/>
    </location>
</feature>
<evidence type="ECO:0000256" key="4">
    <source>
        <dbReference type="ARBA" id="ARBA00022989"/>
    </source>
</evidence>
<keyword evidence="5 6" id="KW-0472">Membrane</keyword>
<accession>A0A377PDM8</accession>
<dbReference type="GO" id="GO:0022857">
    <property type="term" value="F:transmembrane transporter activity"/>
    <property type="evidence" value="ECO:0007669"/>
    <property type="project" value="InterPro"/>
</dbReference>
<dbReference type="InterPro" id="IPR001898">
    <property type="entry name" value="SLC13A/DASS"/>
</dbReference>
<dbReference type="Proteomes" id="UP000254821">
    <property type="component" value="Unassembled WGS sequence"/>
</dbReference>
<sequence>MSVSKDKIWKLVAPLLVMAVMLLIPVPDGMPPQAWHYFAVFVAMIVGMILEPIPATAISFIAVTICVIGSNYLLFDAKELADPAFDAGKQALKWGLAGFSSTTVWLVFGAFIFALGYEVTGLGRRIALFMVKFMGKRTLTLGYAIVIIDIMLAPFTPSNTARTGGTVFPVIKNLPPLFKSFPNDPSSRRIGGYLMWMMVISTSLSSSMFVTGAAPNVLGLEFVSKIAGIQISWLQWFLSFLPVGLILLIVAPWLSYVLYKPEVTHSEEVSEWAGGALKEMGRLTSKRDHPDWFSTAELGFVGLRRRFHRCHCGWSVGGVIDVGLARCALERHHEVQQRMEYVGKPRHVSGYGERFDSFRLYRLVC</sequence>
<proteinExistence type="inferred from homology"/>
<keyword evidence="4 6" id="KW-1133">Transmembrane helix</keyword>
<evidence type="ECO:0000256" key="6">
    <source>
        <dbReference type="SAM" id="Phobius"/>
    </source>
</evidence>
<feature type="transmembrane region" description="Helical" evidence="6">
    <location>
        <begin position="7"/>
        <end position="27"/>
    </location>
</feature>
<dbReference type="InterPro" id="IPR030676">
    <property type="entry name" value="CitT-rel"/>
</dbReference>
<evidence type="ECO:0000313" key="8">
    <source>
        <dbReference type="Proteomes" id="UP000254821"/>
    </source>
</evidence>
<dbReference type="AlphaFoldDB" id="A0A377PDM8"/>
<keyword evidence="3 6" id="KW-0812">Transmembrane</keyword>
<reference evidence="7 8" key="1">
    <citation type="submission" date="2018-06" db="EMBL/GenBank/DDBJ databases">
        <authorList>
            <consortium name="Pathogen Informatics"/>
            <person name="Doyle S."/>
        </authorList>
    </citation>
    <scope>NUCLEOTIDE SEQUENCE [LARGE SCALE GENOMIC DNA]</scope>
    <source>
        <strain evidence="7 8">NCTC8105</strain>
    </source>
</reference>
<feature type="transmembrane region" description="Helical" evidence="6">
    <location>
        <begin position="236"/>
        <end position="259"/>
    </location>
</feature>
<feature type="transmembrane region" description="Helical" evidence="6">
    <location>
        <begin position="94"/>
        <end position="117"/>
    </location>
</feature>
<feature type="transmembrane region" description="Helical" evidence="6">
    <location>
        <begin position="138"/>
        <end position="156"/>
    </location>
</feature>
<feature type="transmembrane region" description="Helical" evidence="6">
    <location>
        <begin position="193"/>
        <end position="215"/>
    </location>
</feature>
<dbReference type="GO" id="GO:0016020">
    <property type="term" value="C:membrane"/>
    <property type="evidence" value="ECO:0007669"/>
    <property type="project" value="UniProtKB-SubCell"/>
</dbReference>
<gene>
    <name evidence="7" type="primary">citT_2</name>
    <name evidence="7" type="ORF">NCTC8105_00401</name>
</gene>
<evidence type="ECO:0000313" key="7">
    <source>
        <dbReference type="EMBL" id="STQ78380.1"/>
    </source>
</evidence>
<comment type="similarity">
    <text evidence="2">Belongs to the SLC13A/DASS transporter (TC 2.A.47) family. DIT1 subfamily.</text>
</comment>
<protein>
    <submittedName>
        <fullName evidence="7">Citrate/succinate antiporter</fullName>
    </submittedName>
</protein>
<dbReference type="PANTHER" id="PTHR42826">
    <property type="entry name" value="DICARBOXYLATE TRANSPORTER 2.1, CHLOROPLASTIC"/>
    <property type="match status" value="1"/>
</dbReference>
<evidence type="ECO:0000256" key="1">
    <source>
        <dbReference type="ARBA" id="ARBA00004141"/>
    </source>
</evidence>
<evidence type="ECO:0000256" key="2">
    <source>
        <dbReference type="ARBA" id="ARBA00007349"/>
    </source>
</evidence>
<organism evidence="7 8">
    <name type="scientific">Hafnia alvei</name>
    <dbReference type="NCBI Taxonomy" id="569"/>
    <lineage>
        <taxon>Bacteria</taxon>
        <taxon>Pseudomonadati</taxon>
        <taxon>Pseudomonadota</taxon>
        <taxon>Gammaproteobacteria</taxon>
        <taxon>Enterobacterales</taxon>
        <taxon>Hafniaceae</taxon>
        <taxon>Hafnia</taxon>
    </lineage>
</organism>
<name>A0A377PDM8_HAFAL</name>
<dbReference type="NCBIfam" id="TIGR00785">
    <property type="entry name" value="dass"/>
    <property type="match status" value="1"/>
</dbReference>
<dbReference type="EMBL" id="UGHP01000001">
    <property type="protein sequence ID" value="STQ78380.1"/>
    <property type="molecule type" value="Genomic_DNA"/>
</dbReference>